<evidence type="ECO:0000256" key="2">
    <source>
        <dbReference type="ARBA" id="ARBA00010583"/>
    </source>
</evidence>
<dbReference type="InterPro" id="IPR001708">
    <property type="entry name" value="YidC/ALB3/OXA1/COX18"/>
</dbReference>
<evidence type="ECO:0000313" key="8">
    <source>
        <dbReference type="EMBL" id="KAI5428465.1"/>
    </source>
</evidence>
<dbReference type="GO" id="GO:0032979">
    <property type="term" value="P:protein insertion into mitochondrial inner membrane from matrix"/>
    <property type="evidence" value="ECO:0007669"/>
    <property type="project" value="TreeGrafter"/>
</dbReference>
<feature type="compositionally biased region" description="Pro residues" evidence="6">
    <location>
        <begin position="29"/>
        <end position="43"/>
    </location>
</feature>
<evidence type="ECO:0000256" key="1">
    <source>
        <dbReference type="ARBA" id="ARBA00004141"/>
    </source>
</evidence>
<keyword evidence="5 7" id="KW-0472">Membrane</keyword>
<feature type="region of interest" description="Disordered" evidence="6">
    <location>
        <begin position="24"/>
        <end position="44"/>
    </location>
</feature>
<comment type="similarity">
    <text evidence="2">Belongs to the OXA1/ALB3/YidC (TC 2.A.9.2) family.</text>
</comment>
<dbReference type="GO" id="GO:0005743">
    <property type="term" value="C:mitochondrial inner membrane"/>
    <property type="evidence" value="ECO:0007669"/>
    <property type="project" value="TreeGrafter"/>
</dbReference>
<dbReference type="Proteomes" id="UP001058974">
    <property type="component" value="Chromosome 3"/>
</dbReference>
<evidence type="ECO:0000256" key="4">
    <source>
        <dbReference type="ARBA" id="ARBA00022989"/>
    </source>
</evidence>
<dbReference type="PANTHER" id="PTHR12428:SF65">
    <property type="entry name" value="CYTOCHROME C OXIDASE ASSEMBLY PROTEIN COX18, MITOCHONDRIAL"/>
    <property type="match status" value="1"/>
</dbReference>
<evidence type="ECO:0008006" key="10">
    <source>
        <dbReference type="Google" id="ProtNLM"/>
    </source>
</evidence>
<dbReference type="EMBL" id="JAMSHJ010000003">
    <property type="protein sequence ID" value="KAI5428465.1"/>
    <property type="molecule type" value="Genomic_DNA"/>
</dbReference>
<keyword evidence="4 7" id="KW-1133">Transmembrane helix</keyword>
<dbReference type="GO" id="GO:0032977">
    <property type="term" value="F:membrane insertase activity"/>
    <property type="evidence" value="ECO:0007669"/>
    <property type="project" value="InterPro"/>
</dbReference>
<evidence type="ECO:0000313" key="9">
    <source>
        <dbReference type="Proteomes" id="UP001058974"/>
    </source>
</evidence>
<dbReference type="Pfam" id="PF13432">
    <property type="entry name" value="TPR_16"/>
    <property type="match status" value="1"/>
</dbReference>
<evidence type="ECO:0000256" key="7">
    <source>
        <dbReference type="SAM" id="Phobius"/>
    </source>
</evidence>
<dbReference type="InterPro" id="IPR019734">
    <property type="entry name" value="TPR_rpt"/>
</dbReference>
<name>A0A9D5B352_PEA</name>
<dbReference type="Gramene" id="Psat3g104280.1">
    <property type="protein sequence ID" value="Psat3g104280.1.cds"/>
    <property type="gene ID" value="Psat3g104280"/>
</dbReference>
<gene>
    <name evidence="8" type="ORF">KIW84_033448</name>
</gene>
<dbReference type="CDD" id="cd20069">
    <property type="entry name" value="5TM_Oxa1-like"/>
    <property type="match status" value="1"/>
</dbReference>
<accession>A0A9D5B352</accession>
<evidence type="ECO:0000256" key="6">
    <source>
        <dbReference type="SAM" id="MobiDB-lite"/>
    </source>
</evidence>
<organism evidence="8 9">
    <name type="scientific">Pisum sativum</name>
    <name type="common">Garden pea</name>
    <name type="synonym">Lathyrus oleraceus</name>
    <dbReference type="NCBI Taxonomy" id="3888"/>
    <lineage>
        <taxon>Eukaryota</taxon>
        <taxon>Viridiplantae</taxon>
        <taxon>Streptophyta</taxon>
        <taxon>Embryophyta</taxon>
        <taxon>Tracheophyta</taxon>
        <taxon>Spermatophyta</taxon>
        <taxon>Magnoliopsida</taxon>
        <taxon>eudicotyledons</taxon>
        <taxon>Gunneridae</taxon>
        <taxon>Pentapetalae</taxon>
        <taxon>rosids</taxon>
        <taxon>fabids</taxon>
        <taxon>Fabales</taxon>
        <taxon>Fabaceae</taxon>
        <taxon>Papilionoideae</taxon>
        <taxon>50 kb inversion clade</taxon>
        <taxon>NPAAA clade</taxon>
        <taxon>Hologalegina</taxon>
        <taxon>IRL clade</taxon>
        <taxon>Fabeae</taxon>
        <taxon>Lathyrus</taxon>
    </lineage>
</organism>
<evidence type="ECO:0000256" key="5">
    <source>
        <dbReference type="ARBA" id="ARBA00023136"/>
    </source>
</evidence>
<dbReference type="PANTHER" id="PTHR12428">
    <property type="entry name" value="OXA1"/>
    <property type="match status" value="1"/>
</dbReference>
<dbReference type="Gramene" id="Psat03G0344800-T1">
    <property type="protein sequence ID" value="KAI5428465.1"/>
    <property type="gene ID" value="KIW84_033448"/>
</dbReference>
<feature type="transmembrane region" description="Helical" evidence="7">
    <location>
        <begin position="237"/>
        <end position="258"/>
    </location>
</feature>
<reference evidence="8 9" key="1">
    <citation type="journal article" date="2022" name="Nat. Genet.">
        <title>Improved pea reference genome and pan-genome highlight genomic features and evolutionary characteristics.</title>
        <authorList>
            <person name="Yang T."/>
            <person name="Liu R."/>
            <person name="Luo Y."/>
            <person name="Hu S."/>
            <person name="Wang D."/>
            <person name="Wang C."/>
            <person name="Pandey M.K."/>
            <person name="Ge S."/>
            <person name="Xu Q."/>
            <person name="Li N."/>
            <person name="Li G."/>
            <person name="Huang Y."/>
            <person name="Saxena R.K."/>
            <person name="Ji Y."/>
            <person name="Li M."/>
            <person name="Yan X."/>
            <person name="He Y."/>
            <person name="Liu Y."/>
            <person name="Wang X."/>
            <person name="Xiang C."/>
            <person name="Varshney R.K."/>
            <person name="Ding H."/>
            <person name="Gao S."/>
            <person name="Zong X."/>
        </authorList>
    </citation>
    <scope>NUCLEOTIDE SEQUENCE [LARGE SCALE GENOMIC DNA]</scope>
    <source>
        <strain evidence="8 9">cv. Zhongwan 6</strain>
    </source>
</reference>
<dbReference type="Gene3D" id="1.25.40.10">
    <property type="entry name" value="Tetratricopeptide repeat domain"/>
    <property type="match status" value="1"/>
</dbReference>
<sequence>MATAAVLRSLLRRSRPSSLLYMPRVLTSHPPPPLPSPLTPHSPNPASLDAFRTRTFSTRSFNDPELETESFGLDSPVHSEILKAVADSAGAGGEDNPAFPIRAVISILESYHDLTGFPWWITIVSSTLALRIVMLFPLVFTLHKLKRIAEFAPKLPPPFPPPFSGKSYMRQMSFFEEKRKAVGCPSYAWPLVPFMVQIPCFFLWMISIRRMSLDGHPGFDCGGALWFQNLTEFSHGYSGFTFPFLMASLHYIIVQVSFKKPLVEETKDIFGLLSTYYKRYLDFLTVPIAFIGFCIPQGSQLYWITNSSLTLVQHFALRNPTILAKLGLLDKNRQKTASEEIGASETPRLQDNSTIAATKENVSPEKNPLDSPEKWQKIPIENMSPVELTTLAVPFLSSNDKESAIPLLKLALDKDPEYLRALVLMGRVLLLKQINDEAVEYFERAISKLSLAGLPTDPEEVDFLILSSQWAGIACERQGKKDEGRVHFERVANMDEPEDPTSKGYYFDALLLLASTLYDAGQKAEAAKYLRLVVAYNPGYKKFLEQCEQHEDLASDLARSRREL</sequence>
<dbReference type="InterPro" id="IPR011990">
    <property type="entry name" value="TPR-like_helical_dom_sf"/>
</dbReference>
<dbReference type="SUPFAM" id="SSF48452">
    <property type="entry name" value="TPR-like"/>
    <property type="match status" value="1"/>
</dbReference>
<comment type="caution">
    <text evidence="8">The sequence shown here is derived from an EMBL/GenBank/DDBJ whole genome shotgun (WGS) entry which is preliminary data.</text>
</comment>
<dbReference type="SMART" id="SM00028">
    <property type="entry name" value="TPR"/>
    <property type="match status" value="3"/>
</dbReference>
<feature type="transmembrane region" description="Helical" evidence="7">
    <location>
        <begin position="279"/>
        <end position="303"/>
    </location>
</feature>
<feature type="transmembrane region" description="Helical" evidence="7">
    <location>
        <begin position="117"/>
        <end position="140"/>
    </location>
</feature>
<feature type="transmembrane region" description="Helical" evidence="7">
    <location>
        <begin position="187"/>
        <end position="206"/>
    </location>
</feature>
<comment type="subcellular location">
    <subcellularLocation>
        <location evidence="1">Membrane</location>
        <topology evidence="1">Multi-pass membrane protein</topology>
    </subcellularLocation>
</comment>
<dbReference type="Pfam" id="PF13174">
    <property type="entry name" value="TPR_6"/>
    <property type="match status" value="1"/>
</dbReference>
<dbReference type="AlphaFoldDB" id="A0A9D5B352"/>
<proteinExistence type="inferred from homology"/>
<keyword evidence="3 7" id="KW-0812">Transmembrane</keyword>
<keyword evidence="9" id="KW-1185">Reference proteome</keyword>
<dbReference type="OrthoDB" id="2148490at2759"/>
<protein>
    <recommendedName>
        <fullName evidence="10">ALBINO3-like protein 2, chloroplastic</fullName>
    </recommendedName>
</protein>
<evidence type="ECO:0000256" key="3">
    <source>
        <dbReference type="ARBA" id="ARBA00022692"/>
    </source>
</evidence>